<dbReference type="Proteomes" id="UP000095765">
    <property type="component" value="Unassembled WGS sequence"/>
</dbReference>
<reference evidence="1 3" key="1">
    <citation type="submission" date="2015-09" db="EMBL/GenBank/DDBJ databases">
        <authorList>
            <consortium name="Pathogen Informatics"/>
        </authorList>
    </citation>
    <scope>NUCLEOTIDE SEQUENCE [LARGE SCALE GENOMIC DNA]</scope>
    <source>
        <strain evidence="1 3">2789STDY5834939</strain>
    </source>
</reference>
<dbReference type="RefSeq" id="WP_006873030.1">
    <property type="nucleotide sequence ID" value="NZ_CABIWA010000001.1"/>
</dbReference>
<name>A0A174MGG7_9FIRM</name>
<dbReference type="EMBL" id="CZBE01000002">
    <property type="protein sequence ID" value="CUP32859.1"/>
    <property type="molecule type" value="Genomic_DNA"/>
</dbReference>
<dbReference type="EMBL" id="QVME01000004">
    <property type="protein sequence ID" value="RGE67786.1"/>
    <property type="molecule type" value="Genomic_DNA"/>
</dbReference>
<dbReference type="Proteomes" id="UP000260828">
    <property type="component" value="Unassembled WGS sequence"/>
</dbReference>
<accession>A0A174MGG7</accession>
<dbReference type="AlphaFoldDB" id="A0A174MGG7"/>
<gene>
    <name evidence="2" type="ORF">DXC40_09905</name>
    <name evidence="1" type="ORF">ERS852551_00476</name>
</gene>
<evidence type="ECO:0000313" key="1">
    <source>
        <dbReference type="EMBL" id="CUP32859.1"/>
    </source>
</evidence>
<sequence>MAKIKMWMLASLIEWNWKRIRRNRSRMEALFEAGARYTSPALARLDGRTAEIGYRTRLLERTYRILAGLD</sequence>
<proteinExistence type="predicted"/>
<evidence type="ECO:0000313" key="2">
    <source>
        <dbReference type="EMBL" id="RGE67786.1"/>
    </source>
</evidence>
<dbReference type="OrthoDB" id="1856794at2"/>
<reference evidence="2 4" key="2">
    <citation type="submission" date="2018-08" db="EMBL/GenBank/DDBJ databases">
        <title>A genome reference for cultivated species of the human gut microbiota.</title>
        <authorList>
            <person name="Zou Y."/>
            <person name="Xue W."/>
            <person name="Luo G."/>
        </authorList>
    </citation>
    <scope>NUCLEOTIDE SEQUENCE [LARGE SCALE GENOMIC DNA]</scope>
    <source>
        <strain evidence="2 4">TF05-12AC</strain>
    </source>
</reference>
<evidence type="ECO:0000313" key="3">
    <source>
        <dbReference type="Proteomes" id="UP000095765"/>
    </source>
</evidence>
<organism evidence="1 3">
    <name type="scientific">Anaerotruncus colihominis</name>
    <dbReference type="NCBI Taxonomy" id="169435"/>
    <lineage>
        <taxon>Bacteria</taxon>
        <taxon>Bacillati</taxon>
        <taxon>Bacillota</taxon>
        <taxon>Clostridia</taxon>
        <taxon>Eubacteriales</taxon>
        <taxon>Oscillospiraceae</taxon>
        <taxon>Anaerotruncus</taxon>
    </lineage>
</organism>
<dbReference type="GeneID" id="72464678"/>
<protein>
    <submittedName>
        <fullName evidence="1">Uncharacterized protein</fullName>
    </submittedName>
</protein>
<evidence type="ECO:0000313" key="4">
    <source>
        <dbReference type="Proteomes" id="UP000260828"/>
    </source>
</evidence>